<dbReference type="Gene3D" id="1.20.58.320">
    <property type="entry name" value="TPR-like"/>
    <property type="match status" value="1"/>
</dbReference>
<keyword evidence="2" id="KW-1185">Reference proteome</keyword>
<sequence length="193" mass="21585">MLRTQHVNAKRGAELIASSGEVVQFWRDAGAQSWFSKNEAFDRAFHERFAEAHLAAARREMDGWADDPQGALALMILLDQFPRNCFRGTGHMYATDPLARPFARRAIAAGHDMAIEAPIRAFFYMPFMHSEDLADQDLAVRLCSPLGGDYEEAAIEHRAIIAEFGRFPHRNPMLGRETTSEERAFLEGGGFAG</sequence>
<dbReference type="Gene3D" id="1.25.40.10">
    <property type="entry name" value="Tetratricopeptide repeat domain"/>
    <property type="match status" value="1"/>
</dbReference>
<dbReference type="AlphaFoldDB" id="A0A942DVX5"/>
<gene>
    <name evidence="1" type="ORF">KEU06_02210</name>
</gene>
<evidence type="ECO:0000313" key="2">
    <source>
        <dbReference type="Proteomes" id="UP000680348"/>
    </source>
</evidence>
<dbReference type="EMBL" id="JAGWCR010000001">
    <property type="protein sequence ID" value="MBS3647437.1"/>
    <property type="molecule type" value="Genomic_DNA"/>
</dbReference>
<evidence type="ECO:0000313" key="1">
    <source>
        <dbReference type="EMBL" id="MBS3647437.1"/>
    </source>
</evidence>
<reference evidence="1" key="1">
    <citation type="submission" date="2021-04" db="EMBL/GenBank/DDBJ databases">
        <title>Pseudaminobacter soli sp. nov., isolated from paddy soil contaminated by heavy metals.</title>
        <authorList>
            <person name="Zhang K."/>
        </authorList>
    </citation>
    <scope>NUCLEOTIDE SEQUENCE</scope>
    <source>
        <strain evidence="1">19-2017</strain>
    </source>
</reference>
<accession>A0A942DVX5</accession>
<organism evidence="1 2">
    <name type="scientific">Pseudaminobacter soli</name>
    <name type="common">ex Zhang et al. 2022</name>
    <dbReference type="NCBI Taxonomy" id="2831468"/>
    <lineage>
        <taxon>Bacteria</taxon>
        <taxon>Pseudomonadati</taxon>
        <taxon>Pseudomonadota</taxon>
        <taxon>Alphaproteobacteria</taxon>
        <taxon>Hyphomicrobiales</taxon>
        <taxon>Phyllobacteriaceae</taxon>
        <taxon>Pseudaminobacter</taxon>
    </lineage>
</organism>
<dbReference type="SUPFAM" id="SSF48452">
    <property type="entry name" value="TPR-like"/>
    <property type="match status" value="1"/>
</dbReference>
<name>A0A942DVX5_9HYPH</name>
<dbReference type="Pfam" id="PF06041">
    <property type="entry name" value="DUF924"/>
    <property type="match status" value="1"/>
</dbReference>
<dbReference type="InterPro" id="IPR011990">
    <property type="entry name" value="TPR-like_helical_dom_sf"/>
</dbReference>
<comment type="caution">
    <text evidence="1">The sequence shown here is derived from an EMBL/GenBank/DDBJ whole genome shotgun (WGS) entry which is preliminary data.</text>
</comment>
<dbReference type="Proteomes" id="UP000680348">
    <property type="component" value="Unassembled WGS sequence"/>
</dbReference>
<dbReference type="InterPro" id="IPR010323">
    <property type="entry name" value="DUF924"/>
</dbReference>
<protein>
    <submittedName>
        <fullName evidence="1">DUF924 family protein</fullName>
    </submittedName>
</protein>
<proteinExistence type="predicted"/>